<gene>
    <name evidence="2" type="ORF">CP258_04835</name>
</gene>
<evidence type="ECO:0000313" key="3">
    <source>
        <dbReference type="Proteomes" id="UP000006465"/>
    </source>
</evidence>
<evidence type="ECO:0000256" key="1">
    <source>
        <dbReference type="SAM" id="Phobius"/>
    </source>
</evidence>
<dbReference type="EMBL" id="CP003540">
    <property type="protein sequence ID" value="QGW56978.1"/>
    <property type="molecule type" value="Genomic_DNA"/>
</dbReference>
<feature type="transmembrane region" description="Helical" evidence="1">
    <location>
        <begin position="68"/>
        <end position="91"/>
    </location>
</feature>
<proteinExistence type="predicted"/>
<dbReference type="AlphaFoldDB" id="A0AAX1FKY6"/>
<dbReference type="KEGG" id="coe:CP258_04835"/>
<keyword evidence="1" id="KW-0472">Membrane</keyword>
<name>A0AAX1FKY6_CORPS</name>
<accession>A0AAX1FKY6</accession>
<dbReference type="Proteomes" id="UP000006465">
    <property type="component" value="Chromosome"/>
</dbReference>
<reference evidence="2 3" key="1">
    <citation type="journal article" date="2013" name="J. Biotechnol.">
        <title>Genome sequence of Corynebacterium pseudotuberculosis biovar equi strain 258 and prediction of antigenic targets to improve biotechnological vaccine production.</title>
        <authorList>
            <person name="Soares S.C."/>
            <person name="Trost E."/>
            <person name="Ramos R.T."/>
            <person name="Carneiro A.R."/>
            <person name="Santos A.R."/>
            <person name="Pinto A.C."/>
            <person name="Barbosa E."/>
            <person name="Aburjaile F."/>
            <person name="Ali A."/>
            <person name="Diniz C.A."/>
            <person name="Hassan S.S."/>
            <person name="Fiaux K."/>
            <person name="Guimaraes L.C."/>
            <person name="Bakhtiar S.M."/>
            <person name="Pereira U."/>
            <person name="Almeida S.S."/>
            <person name="Abreu V.A."/>
            <person name="Rocha F.S."/>
            <person name="Dorella F.A."/>
            <person name="Miyoshi A."/>
            <person name="Silva A."/>
            <person name="Azevedo V."/>
            <person name="Tauch A."/>
        </authorList>
    </citation>
    <scope>NUCLEOTIDE SEQUENCE [LARGE SCALE GENOMIC DNA]</scope>
    <source>
        <strain evidence="2 3">258</strain>
    </source>
</reference>
<organism evidence="2 3">
    <name type="scientific">Corynebacterium pseudotuberculosis 258</name>
    <dbReference type="NCBI Taxonomy" id="1168865"/>
    <lineage>
        <taxon>Bacteria</taxon>
        <taxon>Bacillati</taxon>
        <taxon>Actinomycetota</taxon>
        <taxon>Actinomycetes</taxon>
        <taxon>Mycobacteriales</taxon>
        <taxon>Corynebacteriaceae</taxon>
        <taxon>Corynebacterium</taxon>
    </lineage>
</organism>
<keyword evidence="1" id="KW-1133">Transmembrane helix</keyword>
<evidence type="ECO:0000313" key="2">
    <source>
        <dbReference type="EMBL" id="QGW56978.1"/>
    </source>
</evidence>
<protein>
    <submittedName>
        <fullName evidence="2">Uncharacterized protein</fullName>
    </submittedName>
</protein>
<keyword evidence="1" id="KW-0812">Transmembrane</keyword>
<sequence>MAGLLCAMAVFLFQLRVDFRDGGGVSNPVLQLIDECMSNTLWAIAWGVFLSTYIATADAGKLFEHERWGGLVSGIAIAGALHFVLVIAMCLKRLGKSYDKFTALLGRR</sequence>